<comment type="caution">
    <text evidence="1">The sequence shown here is derived from an EMBL/GenBank/DDBJ whole genome shotgun (WGS) entry which is preliminary data.</text>
</comment>
<protein>
    <submittedName>
        <fullName evidence="1">Uncharacterized protein</fullName>
    </submittedName>
</protein>
<evidence type="ECO:0000313" key="1">
    <source>
        <dbReference type="EMBL" id="MED6132193.1"/>
    </source>
</evidence>
<dbReference type="Proteomes" id="UP001341840">
    <property type="component" value="Unassembled WGS sequence"/>
</dbReference>
<name>A0ABU6S7R1_9FABA</name>
<evidence type="ECO:0000313" key="2">
    <source>
        <dbReference type="Proteomes" id="UP001341840"/>
    </source>
</evidence>
<accession>A0ABU6S7R1</accession>
<feature type="non-terminal residue" evidence="1">
    <location>
        <position position="56"/>
    </location>
</feature>
<reference evidence="1 2" key="1">
    <citation type="journal article" date="2023" name="Plants (Basel)">
        <title>Bridging the Gap: Combining Genomics and Transcriptomics Approaches to Understand Stylosanthes scabra, an Orphan Legume from the Brazilian Caatinga.</title>
        <authorList>
            <person name="Ferreira-Neto J.R.C."/>
            <person name="da Silva M.D."/>
            <person name="Binneck E."/>
            <person name="de Melo N.F."/>
            <person name="da Silva R.H."/>
            <person name="de Melo A.L.T.M."/>
            <person name="Pandolfi V."/>
            <person name="Bustamante F.O."/>
            <person name="Brasileiro-Vidal A.C."/>
            <person name="Benko-Iseppon A.M."/>
        </authorList>
    </citation>
    <scope>NUCLEOTIDE SEQUENCE [LARGE SCALE GENOMIC DNA]</scope>
    <source>
        <tissue evidence="1">Leaves</tissue>
    </source>
</reference>
<keyword evidence="2" id="KW-1185">Reference proteome</keyword>
<sequence>MGQLIGLPCLTVFKDGTRGVGVKSRGVWFRARGTDEGSRLLEALALVANPYASQLV</sequence>
<gene>
    <name evidence="1" type="ORF">PIB30_017045</name>
</gene>
<organism evidence="1 2">
    <name type="scientific">Stylosanthes scabra</name>
    <dbReference type="NCBI Taxonomy" id="79078"/>
    <lineage>
        <taxon>Eukaryota</taxon>
        <taxon>Viridiplantae</taxon>
        <taxon>Streptophyta</taxon>
        <taxon>Embryophyta</taxon>
        <taxon>Tracheophyta</taxon>
        <taxon>Spermatophyta</taxon>
        <taxon>Magnoliopsida</taxon>
        <taxon>eudicotyledons</taxon>
        <taxon>Gunneridae</taxon>
        <taxon>Pentapetalae</taxon>
        <taxon>rosids</taxon>
        <taxon>fabids</taxon>
        <taxon>Fabales</taxon>
        <taxon>Fabaceae</taxon>
        <taxon>Papilionoideae</taxon>
        <taxon>50 kb inversion clade</taxon>
        <taxon>dalbergioids sensu lato</taxon>
        <taxon>Dalbergieae</taxon>
        <taxon>Pterocarpus clade</taxon>
        <taxon>Stylosanthes</taxon>
    </lineage>
</organism>
<dbReference type="EMBL" id="JASCZI010060464">
    <property type="protein sequence ID" value="MED6132193.1"/>
    <property type="molecule type" value="Genomic_DNA"/>
</dbReference>
<proteinExistence type="predicted"/>